<protein>
    <submittedName>
        <fullName evidence="1">Uncharacterized protein</fullName>
    </submittedName>
</protein>
<comment type="caution">
    <text evidence="1">The sequence shown here is derived from an EMBL/GenBank/DDBJ whole genome shotgun (WGS) entry which is preliminary data.</text>
</comment>
<dbReference type="Proteomes" id="UP001430701">
    <property type="component" value="Unassembled WGS sequence"/>
</dbReference>
<evidence type="ECO:0000313" key="2">
    <source>
        <dbReference type="Proteomes" id="UP001430701"/>
    </source>
</evidence>
<dbReference type="EMBL" id="JAJPPU010000002">
    <property type="protein sequence ID" value="MCD8472627.1"/>
    <property type="molecule type" value="Genomic_DNA"/>
</dbReference>
<evidence type="ECO:0000313" key="1">
    <source>
        <dbReference type="EMBL" id="MCD8472627.1"/>
    </source>
</evidence>
<sequence length="49" mass="5851">MTKMLDRLRGDAPWGVWKFDRLRRSVQPRVDLLGDLPQARHPMQPRDHT</sequence>
<gene>
    <name evidence="1" type="ORF">LPH55_03850</name>
</gene>
<accession>A0ABS8TRP8</accession>
<name>A0ABS8TRP8_9GAMM</name>
<proteinExistence type="predicted"/>
<reference evidence="1" key="1">
    <citation type="submission" date="2021-11" db="EMBL/GenBank/DDBJ databases">
        <title>Genome sequence of Xylella taiwanensis PLS432.</title>
        <authorList>
            <person name="Weng L.-W."/>
            <person name="Su C.-C."/>
            <person name="Tsai C.-W."/>
            <person name="Kuo C.-H."/>
        </authorList>
    </citation>
    <scope>NUCLEOTIDE SEQUENCE</scope>
    <source>
        <strain evidence="1">PLS432</strain>
    </source>
</reference>
<keyword evidence="2" id="KW-1185">Reference proteome</keyword>
<organism evidence="1 2">
    <name type="scientific">Xylella taiwanensis</name>
    <dbReference type="NCBI Taxonomy" id="1444770"/>
    <lineage>
        <taxon>Bacteria</taxon>
        <taxon>Pseudomonadati</taxon>
        <taxon>Pseudomonadota</taxon>
        <taxon>Gammaproteobacteria</taxon>
        <taxon>Lysobacterales</taxon>
        <taxon>Lysobacteraceae</taxon>
        <taxon>Xylella</taxon>
    </lineage>
</organism>